<dbReference type="InterPro" id="IPR050294">
    <property type="entry name" value="RnfB_subfamily"/>
</dbReference>
<evidence type="ECO:0000256" key="8">
    <source>
        <dbReference type="ARBA" id="ARBA00022982"/>
    </source>
</evidence>
<keyword evidence="4 12" id="KW-0813">Transport</keyword>
<evidence type="ECO:0000313" key="14">
    <source>
        <dbReference type="EMBL" id="MFC6010501.1"/>
    </source>
</evidence>
<dbReference type="InterPro" id="IPR017900">
    <property type="entry name" value="4Fe4S_Fe_S_CS"/>
</dbReference>
<evidence type="ECO:0000313" key="15">
    <source>
        <dbReference type="Proteomes" id="UP001596223"/>
    </source>
</evidence>
<comment type="cofactor">
    <cofactor evidence="12">
        <name>[3Fe-4S] cluster</name>
        <dbReference type="ChEBI" id="CHEBI:21137"/>
    </cofactor>
    <text evidence="12">Binds 1 [3Fe-4S] cluster.</text>
</comment>
<organism evidence="14 15">
    <name type="scientific">Nocardia lasii</name>
    <dbReference type="NCBI Taxonomy" id="1616107"/>
    <lineage>
        <taxon>Bacteria</taxon>
        <taxon>Bacillati</taxon>
        <taxon>Actinomycetota</taxon>
        <taxon>Actinomycetes</taxon>
        <taxon>Mycobacteriales</taxon>
        <taxon>Nocardiaceae</taxon>
        <taxon>Nocardia</taxon>
    </lineage>
</organism>
<dbReference type="PROSITE" id="PS51379">
    <property type="entry name" value="4FE4S_FER_2"/>
    <property type="match status" value="1"/>
</dbReference>
<dbReference type="PRINTS" id="PR00354">
    <property type="entry name" value="7FE8SFRDOXIN"/>
</dbReference>
<dbReference type="Proteomes" id="UP001596223">
    <property type="component" value="Unassembled WGS sequence"/>
</dbReference>
<keyword evidence="15" id="KW-1185">Reference proteome</keyword>
<accession>A0ABW1JNL2</accession>
<evidence type="ECO:0000256" key="6">
    <source>
        <dbReference type="ARBA" id="ARBA00022723"/>
    </source>
</evidence>
<protein>
    <recommendedName>
        <fullName evidence="3 12">Ferredoxin</fullName>
    </recommendedName>
</protein>
<evidence type="ECO:0000256" key="1">
    <source>
        <dbReference type="ARBA" id="ARBA00001966"/>
    </source>
</evidence>
<keyword evidence="5 12" id="KW-0004">4Fe-4S</keyword>
<keyword evidence="6 12" id="KW-0479">Metal-binding</keyword>
<evidence type="ECO:0000256" key="3">
    <source>
        <dbReference type="ARBA" id="ARBA00013529"/>
    </source>
</evidence>
<dbReference type="NCBIfam" id="NF045480">
    <property type="entry name" value="FdxA_Actino"/>
    <property type="match status" value="1"/>
</dbReference>
<evidence type="ECO:0000256" key="2">
    <source>
        <dbReference type="ARBA" id="ARBA00003532"/>
    </source>
</evidence>
<proteinExistence type="predicted"/>
<dbReference type="PROSITE" id="PS00198">
    <property type="entry name" value="4FE4S_FER_1"/>
    <property type="match status" value="1"/>
</dbReference>
<dbReference type="RefSeq" id="WP_378600499.1">
    <property type="nucleotide sequence ID" value="NZ_JBHSQN010000002.1"/>
</dbReference>
<evidence type="ECO:0000256" key="7">
    <source>
        <dbReference type="ARBA" id="ARBA00022737"/>
    </source>
</evidence>
<evidence type="ECO:0000256" key="9">
    <source>
        <dbReference type="ARBA" id="ARBA00023004"/>
    </source>
</evidence>
<dbReference type="InterPro" id="IPR054830">
    <property type="entry name" value="FdxA_Actino"/>
</dbReference>
<evidence type="ECO:0000256" key="10">
    <source>
        <dbReference type="ARBA" id="ARBA00023014"/>
    </source>
</evidence>
<name>A0ABW1JNL2_9NOCA</name>
<keyword evidence="8 12" id="KW-0249">Electron transport</keyword>
<dbReference type="SUPFAM" id="SSF54862">
    <property type="entry name" value="4Fe-4S ferredoxins"/>
    <property type="match status" value="1"/>
</dbReference>
<keyword evidence="10 12" id="KW-0411">Iron-sulfur</keyword>
<dbReference type="Pfam" id="PF00037">
    <property type="entry name" value="Fer4"/>
    <property type="match status" value="1"/>
</dbReference>
<evidence type="ECO:0000256" key="11">
    <source>
        <dbReference type="ARBA" id="ARBA00023291"/>
    </source>
</evidence>
<dbReference type="EMBL" id="JBHSQN010000002">
    <property type="protein sequence ID" value="MFC6010501.1"/>
    <property type="molecule type" value="Genomic_DNA"/>
</dbReference>
<dbReference type="InterPro" id="IPR000813">
    <property type="entry name" value="7Fe_ferredoxin"/>
</dbReference>
<comment type="function">
    <text evidence="2 12">Ferredoxins are iron-sulfur proteins that transfer electrons in a wide variety of metabolic reactions.</text>
</comment>
<evidence type="ECO:0000256" key="5">
    <source>
        <dbReference type="ARBA" id="ARBA00022485"/>
    </source>
</evidence>
<evidence type="ECO:0000259" key="13">
    <source>
        <dbReference type="PROSITE" id="PS51379"/>
    </source>
</evidence>
<sequence length="111" mass="12146">MANVVGEACIDVLDRACMNECPVDCIYIGDRMAYIHPTECIDCGGCELACPAEAIYYEDDVPAEQQRFVVENARFFSEPLPGRTEPLGLPGGATALGPVGVDPDFVREYRR</sequence>
<dbReference type="PANTHER" id="PTHR42859">
    <property type="entry name" value="OXIDOREDUCTASE"/>
    <property type="match status" value="1"/>
</dbReference>
<comment type="cofactor">
    <cofactor evidence="1 12">
        <name>[4Fe-4S] cluster</name>
        <dbReference type="ChEBI" id="CHEBI:49883"/>
    </cofactor>
</comment>
<evidence type="ECO:0000256" key="4">
    <source>
        <dbReference type="ARBA" id="ARBA00022448"/>
    </source>
</evidence>
<keyword evidence="7" id="KW-0677">Repeat</keyword>
<keyword evidence="9 12" id="KW-0408">Iron</keyword>
<keyword evidence="11 12" id="KW-0003">3Fe-4S</keyword>
<dbReference type="PANTHER" id="PTHR42859:SF2">
    <property type="entry name" value="FERREDOXIN"/>
    <property type="match status" value="1"/>
</dbReference>
<evidence type="ECO:0000256" key="12">
    <source>
        <dbReference type="RuleBase" id="RU365098"/>
    </source>
</evidence>
<dbReference type="Gene3D" id="3.30.70.20">
    <property type="match status" value="1"/>
</dbReference>
<dbReference type="InterPro" id="IPR017896">
    <property type="entry name" value="4Fe4S_Fe-S-bd"/>
</dbReference>
<comment type="caution">
    <text evidence="14">The sequence shown here is derived from an EMBL/GenBank/DDBJ whole genome shotgun (WGS) entry which is preliminary data.</text>
</comment>
<feature type="domain" description="4Fe-4S ferredoxin-type" evidence="13">
    <location>
        <begin position="31"/>
        <end position="60"/>
    </location>
</feature>
<reference evidence="15" key="1">
    <citation type="journal article" date="2019" name="Int. J. Syst. Evol. Microbiol.">
        <title>The Global Catalogue of Microorganisms (GCM) 10K type strain sequencing project: providing services to taxonomists for standard genome sequencing and annotation.</title>
        <authorList>
            <consortium name="The Broad Institute Genomics Platform"/>
            <consortium name="The Broad Institute Genome Sequencing Center for Infectious Disease"/>
            <person name="Wu L."/>
            <person name="Ma J."/>
        </authorList>
    </citation>
    <scope>NUCLEOTIDE SEQUENCE [LARGE SCALE GENOMIC DNA]</scope>
    <source>
        <strain evidence="15">CCUG 36956</strain>
    </source>
</reference>
<gene>
    <name evidence="14" type="primary">fdxA</name>
    <name evidence="14" type="ORF">ACFP3H_05520</name>
</gene>